<reference evidence="2 3" key="1">
    <citation type="submission" date="2020-02" db="EMBL/GenBank/DDBJ databases">
        <title>Bacillus aquiflavi sp. nov., isolated from yellow water of strong flavor Chinese baijiu in Yibin region of China.</title>
        <authorList>
            <person name="Xie J."/>
        </authorList>
    </citation>
    <scope>NUCLEOTIDE SEQUENCE [LARGE SCALE GENOMIC DNA]</scope>
    <source>
        <strain evidence="2 3">3H-10</strain>
    </source>
</reference>
<reference evidence="1 4" key="2">
    <citation type="submission" date="2020-07" db="EMBL/GenBank/DDBJ databases">
        <authorList>
            <person name="Feng H."/>
        </authorList>
    </citation>
    <scope>NUCLEOTIDE SEQUENCE [LARGE SCALE GENOMIC DNA]</scope>
    <source>
        <strain evidence="4">s-12</strain>
        <strain evidence="1">S-12</strain>
    </source>
</reference>
<gene>
    <name evidence="2" type="ORF">G4D64_04005</name>
    <name evidence="1" type="ORF">H1Z61_04040</name>
</gene>
<dbReference type="SUPFAM" id="SSF48452">
    <property type="entry name" value="TPR-like"/>
    <property type="match status" value="1"/>
</dbReference>
<dbReference type="AlphaFoldDB" id="A0A6B3VQY6"/>
<accession>A0A6B3VQY6</accession>
<comment type="caution">
    <text evidence="2">The sequence shown here is derived from an EMBL/GenBank/DDBJ whole genome shotgun (WGS) entry which is preliminary data.</text>
</comment>
<dbReference type="Proteomes" id="UP000570010">
    <property type="component" value="Unassembled WGS sequence"/>
</dbReference>
<dbReference type="InterPro" id="IPR011990">
    <property type="entry name" value="TPR-like_helical_dom_sf"/>
</dbReference>
<dbReference type="RefSeq" id="WP_163240361.1">
    <property type="nucleotide sequence ID" value="NZ_CP082780.1"/>
</dbReference>
<evidence type="ECO:0000313" key="4">
    <source>
        <dbReference type="Proteomes" id="UP000570010"/>
    </source>
</evidence>
<evidence type="ECO:0000313" key="1">
    <source>
        <dbReference type="EMBL" id="MBA4536332.1"/>
    </source>
</evidence>
<organism evidence="2 3">
    <name type="scientific">Bacillus aquiflavi</name>
    <dbReference type="NCBI Taxonomy" id="2672567"/>
    <lineage>
        <taxon>Bacteria</taxon>
        <taxon>Bacillati</taxon>
        <taxon>Bacillota</taxon>
        <taxon>Bacilli</taxon>
        <taxon>Bacillales</taxon>
        <taxon>Bacillaceae</taxon>
        <taxon>Bacillus</taxon>
    </lineage>
</organism>
<dbReference type="Gene3D" id="1.25.40.10">
    <property type="entry name" value="Tetratricopeptide repeat domain"/>
    <property type="match status" value="1"/>
</dbReference>
<evidence type="ECO:0000313" key="3">
    <source>
        <dbReference type="Proteomes" id="UP000472971"/>
    </source>
</evidence>
<keyword evidence="3" id="KW-1185">Reference proteome</keyword>
<dbReference type="Proteomes" id="UP000472971">
    <property type="component" value="Unassembled WGS sequence"/>
</dbReference>
<dbReference type="EMBL" id="JACEIO010000006">
    <property type="protein sequence ID" value="MBA4536332.1"/>
    <property type="molecule type" value="Genomic_DNA"/>
</dbReference>
<protein>
    <submittedName>
        <fullName evidence="2">Tetratricopeptide repeat protein</fullName>
    </submittedName>
</protein>
<dbReference type="EMBL" id="JAAIWN010000006">
    <property type="protein sequence ID" value="NEY80700.1"/>
    <property type="molecule type" value="Genomic_DNA"/>
</dbReference>
<evidence type="ECO:0000313" key="2">
    <source>
        <dbReference type="EMBL" id="NEY80700.1"/>
    </source>
</evidence>
<name>A0A6B3VQY6_9BACI</name>
<proteinExistence type="predicted"/>
<sequence>MNIVDFKKKLPVLNEIIFFDKNQYLREKCSNPFILEQLINAGETLLEELTDNEEDKYFLCGVLGHLYRVYGQPKKAIYYLTLCLKQAIREGNISKEVVSLIRYGEALKYDHKHREALKIFNKALDKCKENALHSYVDFALQHKGKCLLELTKIDEAENCFLEAFKIRKLKANGSLLDSTQQAIDFVKSMRDS</sequence>
<dbReference type="SMART" id="SM00028">
    <property type="entry name" value="TPR"/>
    <property type="match status" value="3"/>
</dbReference>
<dbReference type="InterPro" id="IPR019734">
    <property type="entry name" value="TPR_rpt"/>
</dbReference>